<gene>
    <name evidence="1" type="ORF">BOO71_0009598</name>
</gene>
<sequence length="151" mass="16150">MSGPVTFQTTLLLGGKTATGLEVPPDVVERFGAGKKPAVRVTLGGYSYRSIVAVLGGKFMIPVSAEHRAGAGVEAGDVVEVTLELDTEPREVTVPEDLQAALDQNPAARQRFAALSYSRQRQHVLMVEGARTPETRGRRLAGVIQKLLEVV</sequence>
<dbReference type="InterPro" id="IPR015018">
    <property type="entry name" value="DUF1905"/>
</dbReference>
<dbReference type="SUPFAM" id="SSF141694">
    <property type="entry name" value="AF2212/PG0164-like"/>
    <property type="match status" value="1"/>
</dbReference>
<keyword evidence="2" id="KW-1185">Reference proteome</keyword>
<dbReference type="STRING" id="249408.BOO71_0009598"/>
<dbReference type="RefSeq" id="WP_075834127.1">
    <property type="nucleotide sequence ID" value="NZ_MSTI01000110.1"/>
</dbReference>
<comment type="caution">
    <text evidence="1">The sequence shown here is derived from an EMBL/GenBank/DDBJ whole genome shotgun (WGS) entry which is preliminary data.</text>
</comment>
<organism evidence="1 2">
    <name type="scientific">Deinococcus marmoris</name>
    <dbReference type="NCBI Taxonomy" id="249408"/>
    <lineage>
        <taxon>Bacteria</taxon>
        <taxon>Thermotogati</taxon>
        <taxon>Deinococcota</taxon>
        <taxon>Deinococci</taxon>
        <taxon>Deinococcales</taxon>
        <taxon>Deinococcaceae</taxon>
        <taxon>Deinococcus</taxon>
    </lineage>
</organism>
<evidence type="ECO:0008006" key="3">
    <source>
        <dbReference type="Google" id="ProtNLM"/>
    </source>
</evidence>
<dbReference type="InterPro" id="IPR037079">
    <property type="entry name" value="AF2212/PG0164-like_sf"/>
</dbReference>
<evidence type="ECO:0000313" key="1">
    <source>
        <dbReference type="EMBL" id="OLV17186.1"/>
    </source>
</evidence>
<dbReference type="Pfam" id="PF08922">
    <property type="entry name" value="DUF1905"/>
    <property type="match status" value="1"/>
</dbReference>
<protein>
    <recommendedName>
        <fullName evidence="3">DUF1905 domain-containing protein</fullName>
    </recommendedName>
</protein>
<dbReference type="OrthoDB" id="2604865at2"/>
<dbReference type="Pfam" id="PF13376">
    <property type="entry name" value="OmdA"/>
    <property type="match status" value="1"/>
</dbReference>
<proteinExistence type="predicted"/>
<evidence type="ECO:0000313" key="2">
    <source>
        <dbReference type="Proteomes" id="UP000186607"/>
    </source>
</evidence>
<name>A0A1U7NWA2_9DEIO</name>
<reference evidence="1 2" key="1">
    <citation type="submission" date="2017-01" db="EMBL/GenBank/DDBJ databases">
        <title>Genome Analysis of Deinococcus marmoris KOPRI26562.</title>
        <authorList>
            <person name="Kim J.H."/>
            <person name="Oh H.-M."/>
        </authorList>
    </citation>
    <scope>NUCLEOTIDE SEQUENCE [LARGE SCALE GENOMIC DNA]</scope>
    <source>
        <strain evidence="1 2">KOPRI26562</strain>
    </source>
</reference>
<accession>A0A1U7NWA2</accession>
<dbReference type="Gene3D" id="2.40.30.100">
    <property type="entry name" value="AF2212/PG0164-like"/>
    <property type="match status" value="1"/>
</dbReference>
<dbReference type="Proteomes" id="UP000186607">
    <property type="component" value="Unassembled WGS sequence"/>
</dbReference>
<dbReference type="EMBL" id="MSTI01000110">
    <property type="protein sequence ID" value="OLV17186.1"/>
    <property type="molecule type" value="Genomic_DNA"/>
</dbReference>
<dbReference type="AlphaFoldDB" id="A0A1U7NWA2"/>